<keyword evidence="5 8" id="KW-1133">Transmembrane helix</keyword>
<dbReference type="Pfam" id="PF21088">
    <property type="entry name" value="MS_channel_1st"/>
    <property type="match status" value="1"/>
</dbReference>
<feature type="transmembrane region" description="Helical" evidence="8">
    <location>
        <begin position="82"/>
        <end position="104"/>
    </location>
</feature>
<proteinExistence type="inferred from homology"/>
<evidence type="ECO:0000313" key="12">
    <source>
        <dbReference type="Proteomes" id="UP000052012"/>
    </source>
</evidence>
<dbReference type="PATRIC" id="fig|1423781.4.peg.1068"/>
<dbReference type="InterPro" id="IPR045276">
    <property type="entry name" value="YbiO_bact"/>
</dbReference>
<dbReference type="PANTHER" id="PTHR30460">
    <property type="entry name" value="MODERATE CONDUCTANCE MECHANOSENSITIVE CHANNEL YBIO"/>
    <property type="match status" value="1"/>
</dbReference>
<dbReference type="Gene3D" id="2.30.30.60">
    <property type="match status" value="1"/>
</dbReference>
<keyword evidence="12" id="KW-1185">Reference proteome</keyword>
<dbReference type="PANTHER" id="PTHR30460:SF0">
    <property type="entry name" value="MODERATE CONDUCTANCE MECHANOSENSITIVE CHANNEL YBIO"/>
    <property type="match status" value="1"/>
</dbReference>
<dbReference type="InterPro" id="IPR023408">
    <property type="entry name" value="MscS_beta-dom_sf"/>
</dbReference>
<reference evidence="11 12" key="1">
    <citation type="journal article" date="2015" name="Genome Announc.">
        <title>Expanding the biotechnology potential of lactobacilli through comparative genomics of 213 strains and associated genera.</title>
        <authorList>
            <person name="Sun Z."/>
            <person name="Harris H.M."/>
            <person name="McCann A."/>
            <person name="Guo C."/>
            <person name="Argimon S."/>
            <person name="Zhang W."/>
            <person name="Yang X."/>
            <person name="Jeffery I.B."/>
            <person name="Cooney J.C."/>
            <person name="Kagawa T.F."/>
            <person name="Liu W."/>
            <person name="Song Y."/>
            <person name="Salvetti E."/>
            <person name="Wrobel A."/>
            <person name="Rasinkangas P."/>
            <person name="Parkhill J."/>
            <person name="Rea M.C."/>
            <person name="O'Sullivan O."/>
            <person name="Ritari J."/>
            <person name="Douillard F.P."/>
            <person name="Paul Ross R."/>
            <person name="Yang R."/>
            <person name="Briner A.E."/>
            <person name="Felis G.E."/>
            <person name="de Vos W.M."/>
            <person name="Barrangou R."/>
            <person name="Klaenhammer T.R."/>
            <person name="Caufield P.W."/>
            <person name="Cui Y."/>
            <person name="Zhang H."/>
            <person name="O'Toole P.W."/>
        </authorList>
    </citation>
    <scope>NUCLEOTIDE SEQUENCE [LARGE SCALE GENOMIC DNA]</scope>
    <source>
        <strain evidence="11 12">DSM 23829</strain>
    </source>
</reference>
<gene>
    <name evidence="11" type="ORF">FD06_GL001028</name>
</gene>
<comment type="function">
    <text evidence="7">May play a role in resistance to osmotic downshock.</text>
</comment>
<dbReference type="GO" id="GO:0005886">
    <property type="term" value="C:plasma membrane"/>
    <property type="evidence" value="ECO:0007669"/>
    <property type="project" value="UniProtKB-SubCell"/>
</dbReference>
<dbReference type="InterPro" id="IPR006685">
    <property type="entry name" value="MscS_channel_2nd"/>
</dbReference>
<evidence type="ECO:0000313" key="11">
    <source>
        <dbReference type="EMBL" id="KRM69540.1"/>
    </source>
</evidence>
<comment type="caution">
    <text evidence="11">The sequence shown here is derived from an EMBL/GenBank/DDBJ whole genome shotgun (WGS) entry which is preliminary data.</text>
</comment>
<dbReference type="SUPFAM" id="SSF82689">
    <property type="entry name" value="Mechanosensitive channel protein MscS (YggB), C-terminal domain"/>
    <property type="match status" value="1"/>
</dbReference>
<evidence type="ECO:0000256" key="4">
    <source>
        <dbReference type="ARBA" id="ARBA00022692"/>
    </source>
</evidence>
<dbReference type="RefSeq" id="WP_056965639.1">
    <property type="nucleotide sequence ID" value="NZ_AYYQ01000003.1"/>
</dbReference>
<dbReference type="EMBL" id="AYYQ01000003">
    <property type="protein sequence ID" value="KRM69540.1"/>
    <property type="molecule type" value="Genomic_DNA"/>
</dbReference>
<dbReference type="Pfam" id="PF00924">
    <property type="entry name" value="MS_channel_2nd"/>
    <property type="match status" value="1"/>
</dbReference>
<dbReference type="STRING" id="1423781.FD06_GL001028"/>
<keyword evidence="3" id="KW-1003">Cell membrane</keyword>
<dbReference type="Gene3D" id="1.10.287.1260">
    <property type="match status" value="1"/>
</dbReference>
<evidence type="ECO:0000256" key="2">
    <source>
        <dbReference type="ARBA" id="ARBA00008017"/>
    </source>
</evidence>
<feature type="domain" description="Mechanosensitive ion channel transmembrane helices 2/3" evidence="10">
    <location>
        <begin position="84"/>
        <end position="122"/>
    </location>
</feature>
<dbReference type="OrthoDB" id="9809206at2"/>
<evidence type="ECO:0000256" key="7">
    <source>
        <dbReference type="ARBA" id="ARBA00059688"/>
    </source>
</evidence>
<dbReference type="SUPFAM" id="SSF82861">
    <property type="entry name" value="Mechanosensitive channel protein MscS (YggB), transmembrane region"/>
    <property type="match status" value="1"/>
</dbReference>
<dbReference type="SUPFAM" id="SSF50182">
    <property type="entry name" value="Sm-like ribonucleoproteins"/>
    <property type="match status" value="1"/>
</dbReference>
<organism evidence="11 12">
    <name type="scientific">Apilactobacillus ozensis DSM 23829 = JCM 17196</name>
    <dbReference type="NCBI Taxonomy" id="1423781"/>
    <lineage>
        <taxon>Bacteria</taxon>
        <taxon>Bacillati</taxon>
        <taxon>Bacillota</taxon>
        <taxon>Bacilli</taxon>
        <taxon>Lactobacillales</taxon>
        <taxon>Lactobacillaceae</taxon>
        <taxon>Apilactobacillus</taxon>
    </lineage>
</organism>
<evidence type="ECO:0000259" key="10">
    <source>
        <dbReference type="Pfam" id="PF21088"/>
    </source>
</evidence>
<dbReference type="Proteomes" id="UP000052012">
    <property type="component" value="Unassembled WGS sequence"/>
</dbReference>
<feature type="transmembrane region" description="Helical" evidence="8">
    <location>
        <begin position="24"/>
        <end position="45"/>
    </location>
</feature>
<evidence type="ECO:0000259" key="9">
    <source>
        <dbReference type="Pfam" id="PF00924"/>
    </source>
</evidence>
<evidence type="ECO:0000256" key="6">
    <source>
        <dbReference type="ARBA" id="ARBA00023136"/>
    </source>
</evidence>
<keyword evidence="4 8" id="KW-0812">Transmembrane</keyword>
<dbReference type="InterPro" id="IPR011014">
    <property type="entry name" value="MscS_channel_TM-2"/>
</dbReference>
<feature type="transmembrane region" description="Helical" evidence="8">
    <location>
        <begin position="110"/>
        <end position="136"/>
    </location>
</feature>
<comment type="similarity">
    <text evidence="2">Belongs to the MscS (TC 1.A.23) family.</text>
</comment>
<dbReference type="GO" id="GO:0008381">
    <property type="term" value="F:mechanosensitive monoatomic ion channel activity"/>
    <property type="evidence" value="ECO:0007669"/>
    <property type="project" value="InterPro"/>
</dbReference>
<evidence type="ECO:0000256" key="3">
    <source>
        <dbReference type="ARBA" id="ARBA00022475"/>
    </source>
</evidence>
<protein>
    <submittedName>
        <fullName evidence="11">Small-conductance mechanosensitive channel</fullName>
    </submittedName>
</protein>
<accession>A0A0R2AVK8</accession>
<comment type="subcellular location">
    <subcellularLocation>
        <location evidence="1">Cell membrane</location>
        <topology evidence="1">Multi-pass membrane protein</topology>
    </subcellularLocation>
</comment>
<name>A0A0R2AVK8_9LACO</name>
<evidence type="ECO:0000256" key="5">
    <source>
        <dbReference type="ARBA" id="ARBA00022989"/>
    </source>
</evidence>
<evidence type="ECO:0000256" key="8">
    <source>
        <dbReference type="SAM" id="Phobius"/>
    </source>
</evidence>
<dbReference type="InterPro" id="IPR049142">
    <property type="entry name" value="MS_channel_1st"/>
</dbReference>
<feature type="domain" description="Mechanosensitive ion channel MscS" evidence="9">
    <location>
        <begin position="124"/>
        <end position="188"/>
    </location>
</feature>
<dbReference type="FunFam" id="2.30.30.60:FF:000001">
    <property type="entry name" value="MscS Mechanosensitive ion channel"/>
    <property type="match status" value="1"/>
</dbReference>
<dbReference type="InterPro" id="IPR010920">
    <property type="entry name" value="LSM_dom_sf"/>
</dbReference>
<keyword evidence="6 8" id="KW-0472">Membrane</keyword>
<sequence length="289" mass="32477">MNNVNVTNPSFFRKYLDSFQWDQILHNITNIIIGLILLSLFFMILRYIGKKIINRLFNSYQKKQSDVSAGRLKTLHSLSTNAYLYILVFFWIYSALTIIGIPVGTLLASAGLFSVAIGLGAQGLASDILNGFFILFEKQISIGDYVTINEVTGTVSSIGLRTTQIRGNNDSLNYIPNRYITVITNMSKQRMKAEINIRINPDTPIDKVINIMNQVNKEYVPKRPTIISAPELLGTVDMGDGTIAIKEYIPTTADARFEIQFEFLELYLTAINKAGIKLPDNHILFGTNH</sequence>
<dbReference type="AlphaFoldDB" id="A0A0R2AVK8"/>
<dbReference type="Gene3D" id="3.30.70.100">
    <property type="match status" value="1"/>
</dbReference>
<dbReference type="InterPro" id="IPR011066">
    <property type="entry name" value="MscS_channel_C_sf"/>
</dbReference>
<evidence type="ECO:0000256" key="1">
    <source>
        <dbReference type="ARBA" id="ARBA00004651"/>
    </source>
</evidence>